<comment type="caution">
    <text evidence="1">The sequence shown here is derived from an EMBL/GenBank/DDBJ whole genome shotgun (WGS) entry which is preliminary data.</text>
</comment>
<organism evidence="1 2">
    <name type="scientific">Vibrio ouci</name>
    <dbReference type="NCBI Taxonomy" id="2499078"/>
    <lineage>
        <taxon>Bacteria</taxon>
        <taxon>Pseudomonadati</taxon>
        <taxon>Pseudomonadota</taxon>
        <taxon>Gammaproteobacteria</taxon>
        <taxon>Vibrionales</taxon>
        <taxon>Vibrionaceae</taxon>
        <taxon>Vibrio</taxon>
    </lineage>
</organism>
<gene>
    <name evidence="1" type="ORF">ELS82_13575</name>
</gene>
<dbReference type="EMBL" id="SATR01000019">
    <property type="protein sequence ID" value="TFH91145.1"/>
    <property type="molecule type" value="Genomic_DNA"/>
</dbReference>
<reference evidence="1 2" key="1">
    <citation type="submission" date="2019-01" db="EMBL/GenBank/DDBJ databases">
        <title>Vibrio BEI176 sp. nov, a marine bacterium isolated from China: eastern marignal seas.</title>
        <authorList>
            <person name="Li B."/>
        </authorList>
    </citation>
    <scope>NUCLEOTIDE SEQUENCE [LARGE SCALE GENOMIC DNA]</scope>
    <source>
        <strain evidence="1 2">BEI176</strain>
    </source>
</reference>
<evidence type="ECO:0000313" key="2">
    <source>
        <dbReference type="Proteomes" id="UP000297753"/>
    </source>
</evidence>
<proteinExistence type="predicted"/>
<dbReference type="AlphaFoldDB" id="A0A4Y8WEU6"/>
<name>A0A4Y8WEU6_9VIBR</name>
<accession>A0A4Y8WEU6</accession>
<evidence type="ECO:0000313" key="1">
    <source>
        <dbReference type="EMBL" id="TFH91145.1"/>
    </source>
</evidence>
<protein>
    <submittedName>
        <fullName evidence="1">Uncharacterized protein</fullName>
    </submittedName>
</protein>
<sequence>MSQIKWEAVEAPEHRVSMYGMQQAGDAFDRALKGLESIATRQNEINQQNYDVLQNAALAENQARYMAMSDDEKREFLSNPTFAGDTVLSGDTKLKFMDAIGQDYDNMMQTERSNNAWFEQHGAKVKADQDAATLLHKRGLEENQQQHGFNLGLQNDRQQHEVAKLVTDYANSPVSETVDRATGKVTKIYRTPEEVETYRQSLLSGSGMTSSQTSTTPNVAQDAALIAGGSTQSQQAKAKLTGGVTNQVDPLVRAAQQQQQQVTDNENRIIGRTPVTPTATTPAKRTVPSVTEQLDQVDAVTTPVQRDTSHLAPTTGFNTGNESVDNFLSTIQAKPVTGYASKEKQEAHQTKIDKASEVSEPVREQLTHLKDILANPVGMEAASGVVAQHGAKSGDWASDMLASYVQTAEGAADAVVKALPDSVQEGLGLQSDQQIDERATQRANVRTSSTQLDSGSFVQLIKEAGSAGTSNQDSKDFKVSVSGFEQSRSNPQAFKNTVIKTTALLEYKTRRLAAEAEINRNLNQREKSILMKQVESDLGIVRLKNGNFDIRPQDQQQAIDEANQQSIDAQPAPAATPINSLFDKGYEVGDEVSFQGVNYIIDKNGLPRAMGAHR</sequence>
<dbReference type="RefSeq" id="WP_134835944.1">
    <property type="nucleotide sequence ID" value="NZ_SATR01000019.1"/>
</dbReference>
<keyword evidence="2" id="KW-1185">Reference proteome</keyword>
<dbReference type="Proteomes" id="UP000297753">
    <property type="component" value="Unassembled WGS sequence"/>
</dbReference>